<gene>
    <name evidence="1" type="ORF">Pla100_60520</name>
</gene>
<evidence type="ECO:0000313" key="2">
    <source>
        <dbReference type="Proteomes" id="UP000316213"/>
    </source>
</evidence>
<dbReference type="Proteomes" id="UP000316213">
    <property type="component" value="Unassembled WGS sequence"/>
</dbReference>
<dbReference type="AlphaFoldDB" id="A0A5C5ZH91"/>
<sequence length="88" mass="8813">MLSRIAVGETDRNDAIAALFSVPGTLPEPVPVTTTESTAAVTLSAWSTSVTVSVPLSVNPASVSVSDDVSGPPVITGASLTAVMLTMV</sequence>
<evidence type="ECO:0000313" key="1">
    <source>
        <dbReference type="EMBL" id="TWT86427.1"/>
    </source>
</evidence>
<dbReference type="EMBL" id="SJPM01000033">
    <property type="protein sequence ID" value="TWT86427.1"/>
    <property type="molecule type" value="Genomic_DNA"/>
</dbReference>
<name>A0A5C5ZH91_9BACT</name>
<keyword evidence="2" id="KW-1185">Reference proteome</keyword>
<accession>A0A5C5ZH91</accession>
<comment type="caution">
    <text evidence="1">The sequence shown here is derived from an EMBL/GenBank/DDBJ whole genome shotgun (WGS) entry which is preliminary data.</text>
</comment>
<protein>
    <submittedName>
        <fullName evidence="1">Uncharacterized protein</fullName>
    </submittedName>
</protein>
<proteinExistence type="predicted"/>
<organism evidence="1 2">
    <name type="scientific">Neorhodopirellula pilleata</name>
    <dbReference type="NCBI Taxonomy" id="2714738"/>
    <lineage>
        <taxon>Bacteria</taxon>
        <taxon>Pseudomonadati</taxon>
        <taxon>Planctomycetota</taxon>
        <taxon>Planctomycetia</taxon>
        <taxon>Pirellulales</taxon>
        <taxon>Pirellulaceae</taxon>
        <taxon>Neorhodopirellula</taxon>
    </lineage>
</organism>
<reference evidence="1 2" key="1">
    <citation type="submission" date="2019-02" db="EMBL/GenBank/DDBJ databases">
        <title>Deep-cultivation of Planctomycetes and their phenomic and genomic characterization uncovers novel biology.</title>
        <authorList>
            <person name="Wiegand S."/>
            <person name="Jogler M."/>
            <person name="Boedeker C."/>
            <person name="Pinto D."/>
            <person name="Vollmers J."/>
            <person name="Rivas-Marin E."/>
            <person name="Kohn T."/>
            <person name="Peeters S.H."/>
            <person name="Heuer A."/>
            <person name="Rast P."/>
            <person name="Oberbeckmann S."/>
            <person name="Bunk B."/>
            <person name="Jeske O."/>
            <person name="Meyerdierks A."/>
            <person name="Storesund J.E."/>
            <person name="Kallscheuer N."/>
            <person name="Luecker S."/>
            <person name="Lage O.M."/>
            <person name="Pohl T."/>
            <person name="Merkel B.J."/>
            <person name="Hornburger P."/>
            <person name="Mueller R.-W."/>
            <person name="Bruemmer F."/>
            <person name="Labrenz M."/>
            <person name="Spormann A.M."/>
            <person name="Op Den Camp H."/>
            <person name="Overmann J."/>
            <person name="Amann R."/>
            <person name="Jetten M.S.M."/>
            <person name="Mascher T."/>
            <person name="Medema M.H."/>
            <person name="Devos D.P."/>
            <person name="Kaster A.-K."/>
            <person name="Ovreas L."/>
            <person name="Rohde M."/>
            <person name="Galperin M.Y."/>
            <person name="Jogler C."/>
        </authorList>
    </citation>
    <scope>NUCLEOTIDE SEQUENCE [LARGE SCALE GENOMIC DNA]</scope>
    <source>
        <strain evidence="1 2">Pla100</strain>
    </source>
</reference>